<proteinExistence type="predicted"/>
<dbReference type="Proteomes" id="UP000190423">
    <property type="component" value="Unassembled WGS sequence"/>
</dbReference>
<dbReference type="EMBL" id="FUWG01000002">
    <property type="protein sequence ID" value="SJZ29729.1"/>
    <property type="molecule type" value="Genomic_DNA"/>
</dbReference>
<reference evidence="1 2" key="1">
    <citation type="submission" date="2017-02" db="EMBL/GenBank/DDBJ databases">
        <authorList>
            <person name="Peterson S.W."/>
        </authorList>
    </citation>
    <scope>NUCLEOTIDE SEQUENCE [LARGE SCALE GENOMIC DNA]</scope>
    <source>
        <strain evidence="1 2">ATCC BAA-908</strain>
    </source>
</reference>
<organism evidence="1 2">
    <name type="scientific">Treponema porcinum</name>
    <dbReference type="NCBI Taxonomy" id="261392"/>
    <lineage>
        <taxon>Bacteria</taxon>
        <taxon>Pseudomonadati</taxon>
        <taxon>Spirochaetota</taxon>
        <taxon>Spirochaetia</taxon>
        <taxon>Spirochaetales</taxon>
        <taxon>Treponemataceae</taxon>
        <taxon>Treponema</taxon>
    </lineage>
</organism>
<sequence length="48" mass="5688">MTFFKNSFSFSSFEFFRFSFSVFFMNREFLLKGDDGYAKSKSKNTGNN</sequence>
<protein>
    <submittedName>
        <fullName evidence="1">Uncharacterized protein</fullName>
    </submittedName>
</protein>
<dbReference type="AlphaFoldDB" id="A0A1T4JHU8"/>
<dbReference type="STRING" id="261392.SAMN02745149_00233"/>
<keyword evidence="2" id="KW-1185">Reference proteome</keyword>
<gene>
    <name evidence="1" type="ORF">SAMN02745149_00233</name>
</gene>
<name>A0A1T4JHU8_TREPO</name>
<evidence type="ECO:0000313" key="2">
    <source>
        <dbReference type="Proteomes" id="UP000190423"/>
    </source>
</evidence>
<evidence type="ECO:0000313" key="1">
    <source>
        <dbReference type="EMBL" id="SJZ29729.1"/>
    </source>
</evidence>
<accession>A0A1T4JHU8</accession>